<dbReference type="Gene3D" id="3.10.290.10">
    <property type="entry name" value="RNA-binding S4 domain"/>
    <property type="match status" value="1"/>
</dbReference>
<dbReference type="GO" id="GO:0003723">
    <property type="term" value="F:RNA binding"/>
    <property type="evidence" value="ECO:0007669"/>
    <property type="project" value="InterPro"/>
</dbReference>
<dbReference type="PROSITE" id="PS00528">
    <property type="entry name" value="RIBOSOMAL_S4E"/>
    <property type="match status" value="1"/>
</dbReference>
<dbReference type="AlphaFoldDB" id="A0A7J7HKZ1"/>
<proteinExistence type="predicted"/>
<dbReference type="EMBL" id="JACBKZ010000003">
    <property type="protein sequence ID" value="KAF5953572.1"/>
    <property type="molecule type" value="Genomic_DNA"/>
</dbReference>
<dbReference type="InterPro" id="IPR018199">
    <property type="entry name" value="Ribosomal_eS4_N_CS"/>
</dbReference>
<reference evidence="2 3" key="2">
    <citation type="submission" date="2020-07" db="EMBL/GenBank/DDBJ databases">
        <title>Genome assembly of wild tea tree DASZ reveals pedigree and selection history of tea varieties.</title>
        <authorList>
            <person name="Zhang W."/>
        </authorList>
    </citation>
    <scope>NUCLEOTIDE SEQUENCE [LARGE SCALE GENOMIC DNA]</scope>
    <source>
        <strain evidence="3">cv. G240</strain>
        <tissue evidence="2">Leaf</tissue>
    </source>
</reference>
<evidence type="ECO:0000259" key="1">
    <source>
        <dbReference type="Pfam" id="PF08071"/>
    </source>
</evidence>
<protein>
    <recommendedName>
        <fullName evidence="1">Small ribosomal subunit protein eS4 N-terminal domain-containing protein</fullName>
    </recommendedName>
</protein>
<dbReference type="InterPro" id="IPR036986">
    <property type="entry name" value="S4_RNA-bd_sf"/>
</dbReference>
<keyword evidence="3" id="KW-1185">Reference proteome</keyword>
<comment type="caution">
    <text evidence="2">The sequence shown here is derived from an EMBL/GenBank/DDBJ whole genome shotgun (WGS) entry which is preliminary data.</text>
</comment>
<feature type="domain" description="Small ribosomal subunit protein eS4 N-terminal" evidence="1">
    <location>
        <begin position="25"/>
        <end position="51"/>
    </location>
</feature>
<evidence type="ECO:0000313" key="2">
    <source>
        <dbReference type="EMBL" id="KAF5953572.1"/>
    </source>
</evidence>
<gene>
    <name evidence="2" type="ORF">HYC85_006428</name>
</gene>
<evidence type="ECO:0000313" key="3">
    <source>
        <dbReference type="Proteomes" id="UP000593564"/>
    </source>
</evidence>
<accession>A0A7J7HKZ1</accession>
<dbReference type="Proteomes" id="UP000593564">
    <property type="component" value="Unassembled WGS sequence"/>
</dbReference>
<organism evidence="2 3">
    <name type="scientific">Camellia sinensis</name>
    <name type="common">Tea plant</name>
    <name type="synonym">Thea sinensis</name>
    <dbReference type="NCBI Taxonomy" id="4442"/>
    <lineage>
        <taxon>Eukaryota</taxon>
        <taxon>Viridiplantae</taxon>
        <taxon>Streptophyta</taxon>
        <taxon>Embryophyta</taxon>
        <taxon>Tracheophyta</taxon>
        <taxon>Spermatophyta</taxon>
        <taxon>Magnoliopsida</taxon>
        <taxon>eudicotyledons</taxon>
        <taxon>Gunneridae</taxon>
        <taxon>Pentapetalae</taxon>
        <taxon>asterids</taxon>
        <taxon>Ericales</taxon>
        <taxon>Theaceae</taxon>
        <taxon>Camellia</taxon>
    </lineage>
</organism>
<dbReference type="InterPro" id="IPR013843">
    <property type="entry name" value="Ribosomal_eS4_N"/>
</dbReference>
<reference evidence="3" key="1">
    <citation type="journal article" date="2020" name="Nat. Commun.">
        <title>Genome assembly of wild tea tree DASZ reveals pedigree and selection history of tea varieties.</title>
        <authorList>
            <person name="Zhang W."/>
            <person name="Zhang Y."/>
            <person name="Qiu H."/>
            <person name="Guo Y."/>
            <person name="Wan H."/>
            <person name="Zhang X."/>
            <person name="Scossa F."/>
            <person name="Alseekh S."/>
            <person name="Zhang Q."/>
            <person name="Wang P."/>
            <person name="Xu L."/>
            <person name="Schmidt M.H."/>
            <person name="Jia X."/>
            <person name="Li D."/>
            <person name="Zhu A."/>
            <person name="Guo F."/>
            <person name="Chen W."/>
            <person name="Ni D."/>
            <person name="Usadel B."/>
            <person name="Fernie A.R."/>
            <person name="Wen W."/>
        </authorList>
    </citation>
    <scope>NUCLEOTIDE SEQUENCE [LARGE SCALE GENOMIC DNA]</scope>
    <source>
        <strain evidence="3">cv. G240</strain>
    </source>
</reference>
<dbReference type="Pfam" id="PF08071">
    <property type="entry name" value="RS4NT"/>
    <property type="match status" value="1"/>
</dbReference>
<sequence>MDFNGLLAGIINRSDSKICDPKGARGLKKHLKRLNAPKHWMLDKLGGAFNVTNEWAGEDSFYYSLNDKQLEKVHEYNFDHPGKDYVEARKTEHRKEEKEHENYLIRKLMCPSAKWASKAAKHENNKQNHIKGCLQCLLKTGVYTSTRKNVYKFL</sequence>
<name>A0A7J7HKZ1_CAMSI</name>